<keyword evidence="9 11" id="KW-0472">Membrane</keyword>
<dbReference type="PANTHER" id="PTHR19957">
    <property type="entry name" value="SYNTAXIN"/>
    <property type="match status" value="1"/>
</dbReference>
<keyword evidence="14" id="KW-1185">Reference proteome</keyword>
<evidence type="ECO:0000256" key="7">
    <source>
        <dbReference type="ARBA" id="ARBA00023034"/>
    </source>
</evidence>
<dbReference type="GO" id="GO:0000139">
    <property type="term" value="C:Golgi membrane"/>
    <property type="evidence" value="ECO:0007669"/>
    <property type="project" value="UniProtKB-SubCell"/>
</dbReference>
<name>A0A9W5TCQ8_BABOV</name>
<evidence type="ECO:0000256" key="10">
    <source>
        <dbReference type="SAM" id="Coils"/>
    </source>
</evidence>
<dbReference type="GO" id="GO:0005484">
    <property type="term" value="F:SNAP receptor activity"/>
    <property type="evidence" value="ECO:0007669"/>
    <property type="project" value="TreeGrafter"/>
</dbReference>
<dbReference type="GO" id="GO:0031201">
    <property type="term" value="C:SNARE complex"/>
    <property type="evidence" value="ECO:0007669"/>
    <property type="project" value="TreeGrafter"/>
</dbReference>
<evidence type="ECO:0000256" key="6">
    <source>
        <dbReference type="ARBA" id="ARBA00022989"/>
    </source>
</evidence>
<sequence>MVRKHGISTMAAMASRNTKAANRAKASMKRFRTAVIKILKEAESADSSNMDVGSVTAAIKRVRTDATLVLTDLHEYYEEIAAMRESSELYDSLLRELKDYLDKLDALQTRLIKDNPTYSTATTPSESTIEPSTVQHQALLQEMSPPSFVSPIDSSIINERSQQIHHLRSSVYDIHDIYVQIGDITEYQGDQLDNIEMNMERALGDTMETNLELHTSAERERTSWKHKFLICILIFCLVVIIIKYRSL</sequence>
<evidence type="ECO:0000256" key="5">
    <source>
        <dbReference type="ARBA" id="ARBA00022927"/>
    </source>
</evidence>
<dbReference type="InterPro" id="IPR010989">
    <property type="entry name" value="SNARE"/>
</dbReference>
<evidence type="ECO:0000256" key="2">
    <source>
        <dbReference type="ARBA" id="ARBA00009063"/>
    </source>
</evidence>
<evidence type="ECO:0000256" key="8">
    <source>
        <dbReference type="ARBA" id="ARBA00023054"/>
    </source>
</evidence>
<dbReference type="Proteomes" id="UP001057455">
    <property type="component" value="Unassembled WGS sequence"/>
</dbReference>
<protein>
    <submittedName>
        <fullName evidence="13">Syntaxin 7</fullName>
    </submittedName>
</protein>
<keyword evidence="7" id="KW-0333">Golgi apparatus</keyword>
<dbReference type="Gene3D" id="1.20.5.110">
    <property type="match status" value="1"/>
</dbReference>
<dbReference type="GO" id="GO:0048278">
    <property type="term" value="P:vesicle docking"/>
    <property type="evidence" value="ECO:0007669"/>
    <property type="project" value="TreeGrafter"/>
</dbReference>
<feature type="domain" description="T-SNARE coiled-coil homology" evidence="12">
    <location>
        <begin position="154"/>
        <end position="216"/>
    </location>
</feature>
<dbReference type="PANTHER" id="PTHR19957:SF83">
    <property type="entry name" value="SYNTAXIN-16"/>
    <property type="match status" value="1"/>
</dbReference>
<keyword evidence="6 11" id="KW-1133">Transmembrane helix</keyword>
<accession>A0A9W5TCQ8</accession>
<evidence type="ECO:0000256" key="9">
    <source>
        <dbReference type="ARBA" id="ARBA00023136"/>
    </source>
</evidence>
<evidence type="ECO:0000256" key="1">
    <source>
        <dbReference type="ARBA" id="ARBA00004409"/>
    </source>
</evidence>
<feature type="transmembrane region" description="Helical" evidence="11">
    <location>
        <begin position="228"/>
        <end position="246"/>
    </location>
</feature>
<organism evidence="13 14">
    <name type="scientific">Babesia ovis</name>
    <dbReference type="NCBI Taxonomy" id="5869"/>
    <lineage>
        <taxon>Eukaryota</taxon>
        <taxon>Sar</taxon>
        <taxon>Alveolata</taxon>
        <taxon>Apicomplexa</taxon>
        <taxon>Aconoidasida</taxon>
        <taxon>Piroplasmida</taxon>
        <taxon>Babesiidae</taxon>
        <taxon>Babesia</taxon>
    </lineage>
</organism>
<keyword evidence="5" id="KW-0653">Protein transport</keyword>
<reference evidence="13" key="1">
    <citation type="submission" date="2019-12" db="EMBL/GenBank/DDBJ databases">
        <title>Genome sequence of Babesia ovis.</title>
        <authorList>
            <person name="Yamagishi J."/>
            <person name="Sevinc F."/>
            <person name="Xuan X."/>
        </authorList>
    </citation>
    <scope>NUCLEOTIDE SEQUENCE</scope>
    <source>
        <strain evidence="13">Selcuk</strain>
    </source>
</reference>
<dbReference type="GO" id="GO:0000149">
    <property type="term" value="F:SNARE binding"/>
    <property type="evidence" value="ECO:0007669"/>
    <property type="project" value="TreeGrafter"/>
</dbReference>
<evidence type="ECO:0000313" key="13">
    <source>
        <dbReference type="EMBL" id="GFE54951.1"/>
    </source>
</evidence>
<evidence type="ECO:0000256" key="3">
    <source>
        <dbReference type="ARBA" id="ARBA00022448"/>
    </source>
</evidence>
<dbReference type="EMBL" id="BLIY01000017">
    <property type="protein sequence ID" value="GFE54951.1"/>
    <property type="molecule type" value="Genomic_DNA"/>
</dbReference>
<dbReference type="PROSITE" id="PS50192">
    <property type="entry name" value="T_SNARE"/>
    <property type="match status" value="1"/>
</dbReference>
<dbReference type="AlphaFoldDB" id="A0A9W5TCQ8"/>
<evidence type="ECO:0000256" key="4">
    <source>
        <dbReference type="ARBA" id="ARBA00022692"/>
    </source>
</evidence>
<dbReference type="SUPFAM" id="SSF47661">
    <property type="entry name" value="t-snare proteins"/>
    <property type="match status" value="1"/>
</dbReference>
<comment type="similarity">
    <text evidence="2">Belongs to the syntaxin family.</text>
</comment>
<dbReference type="OrthoDB" id="75754at2759"/>
<evidence type="ECO:0000313" key="14">
    <source>
        <dbReference type="Proteomes" id="UP001057455"/>
    </source>
</evidence>
<evidence type="ECO:0000259" key="12">
    <source>
        <dbReference type="PROSITE" id="PS50192"/>
    </source>
</evidence>
<dbReference type="InterPro" id="IPR000727">
    <property type="entry name" value="T_SNARE_dom"/>
</dbReference>
<keyword evidence="3" id="KW-0813">Transport</keyword>
<comment type="subcellular location">
    <subcellularLocation>
        <location evidence="1">Golgi apparatus membrane</location>
        <topology evidence="1">Single-pass type IV membrane protein</topology>
    </subcellularLocation>
</comment>
<dbReference type="GO" id="GO:0006906">
    <property type="term" value="P:vesicle fusion"/>
    <property type="evidence" value="ECO:0007669"/>
    <property type="project" value="TreeGrafter"/>
</dbReference>
<dbReference type="GO" id="GO:0006886">
    <property type="term" value="P:intracellular protein transport"/>
    <property type="evidence" value="ECO:0007669"/>
    <property type="project" value="TreeGrafter"/>
</dbReference>
<dbReference type="InterPro" id="IPR045242">
    <property type="entry name" value="Syntaxin"/>
</dbReference>
<dbReference type="CDD" id="cd15840">
    <property type="entry name" value="SNARE_Qa"/>
    <property type="match status" value="1"/>
</dbReference>
<gene>
    <name evidence="13" type="ORF">BaOVIS_023550</name>
</gene>
<evidence type="ECO:0000256" key="11">
    <source>
        <dbReference type="SAM" id="Phobius"/>
    </source>
</evidence>
<keyword evidence="8 10" id="KW-0175">Coiled coil</keyword>
<proteinExistence type="inferred from homology"/>
<keyword evidence="4 11" id="KW-0812">Transmembrane</keyword>
<dbReference type="SMART" id="SM00397">
    <property type="entry name" value="t_SNARE"/>
    <property type="match status" value="1"/>
</dbReference>
<feature type="coiled-coil region" evidence="10">
    <location>
        <begin position="83"/>
        <end position="110"/>
    </location>
</feature>
<comment type="caution">
    <text evidence="13">The sequence shown here is derived from an EMBL/GenBank/DDBJ whole genome shotgun (WGS) entry which is preliminary data.</text>
</comment>